<proteinExistence type="predicted"/>
<protein>
    <submittedName>
        <fullName evidence="1">Uncharacterized protein</fullName>
    </submittedName>
</protein>
<comment type="caution">
    <text evidence="1">The sequence shown here is derived from an EMBL/GenBank/DDBJ whole genome shotgun (WGS) entry which is preliminary data.</text>
</comment>
<gene>
    <name evidence="1" type="ORF">IW248_003296</name>
</gene>
<reference evidence="1 2" key="1">
    <citation type="submission" date="2020-11" db="EMBL/GenBank/DDBJ databases">
        <title>Sequencing the genomes of 1000 actinobacteria strains.</title>
        <authorList>
            <person name="Klenk H.-P."/>
        </authorList>
    </citation>
    <scope>NUCLEOTIDE SEQUENCE [LARGE SCALE GENOMIC DNA]</scope>
    <source>
        <strain evidence="1 2">DSM 101692</strain>
    </source>
</reference>
<evidence type="ECO:0000313" key="1">
    <source>
        <dbReference type="EMBL" id="MBG6067009.1"/>
    </source>
</evidence>
<dbReference type="RefSeq" id="WP_196927706.1">
    <property type="nucleotide sequence ID" value="NZ_JADOTX010000001.1"/>
</dbReference>
<keyword evidence="2" id="KW-1185">Reference proteome</keyword>
<name>A0ABS0JIW3_9ACTN</name>
<organism evidence="1 2">
    <name type="scientific">Micromonospora ureilytica</name>
    <dbReference type="NCBI Taxonomy" id="709868"/>
    <lineage>
        <taxon>Bacteria</taxon>
        <taxon>Bacillati</taxon>
        <taxon>Actinomycetota</taxon>
        <taxon>Actinomycetes</taxon>
        <taxon>Micromonosporales</taxon>
        <taxon>Micromonosporaceae</taxon>
        <taxon>Micromonospora</taxon>
    </lineage>
</organism>
<evidence type="ECO:0000313" key="2">
    <source>
        <dbReference type="Proteomes" id="UP000614915"/>
    </source>
</evidence>
<accession>A0ABS0JIW3</accession>
<sequence>MDRHQLIALLAGGGSAYAMCRDALHDGADFTIANGAMPATHFARIYDRRKRHCQERGIATLGFRQGVERLQNARNHAVRLGWVKVANPDYHFQLFLTEDLSAVIACIGVDQAHQVRRDDGPELTSSV</sequence>
<dbReference type="EMBL" id="JADOTX010000001">
    <property type="protein sequence ID" value="MBG6067009.1"/>
    <property type="molecule type" value="Genomic_DNA"/>
</dbReference>
<dbReference type="Proteomes" id="UP000614915">
    <property type="component" value="Unassembled WGS sequence"/>
</dbReference>